<dbReference type="InterPro" id="IPR018060">
    <property type="entry name" value="HTH_AraC"/>
</dbReference>
<keyword evidence="2" id="KW-0238">DNA-binding</keyword>
<accession>A0ABZ0IUQ1</accession>
<reference evidence="5 6" key="1">
    <citation type="journal article" date="2023" name="Microbiol. Resour. Announc.">
        <title>Complete Genome Sequence of Imperialibacter roseus strain P4T.</title>
        <authorList>
            <person name="Tizabi D.R."/>
            <person name="Bachvaroff T."/>
            <person name="Hill R.T."/>
        </authorList>
    </citation>
    <scope>NUCLEOTIDE SEQUENCE [LARGE SCALE GENOMIC DNA]</scope>
    <source>
        <strain evidence="5 6">P4T</strain>
    </source>
</reference>
<dbReference type="EMBL" id="CP136051">
    <property type="protein sequence ID" value="WOK08778.1"/>
    <property type="molecule type" value="Genomic_DNA"/>
</dbReference>
<dbReference type="InterPro" id="IPR009057">
    <property type="entry name" value="Homeodomain-like_sf"/>
</dbReference>
<sequence>MIKPLTLDELYEKKLPRQPGTIQGGVGQFNVFNYEDFIGPDPKPVPYSRREYYKISFLTGNTRYFYADKAVEVKNAALVFANPMIPYNWERLSDNQSGYFCVFTEEFFTNFGAIRDYPIFQPGTTPIYEVEPEDIEEINRFYLQMIEEINSDYAYKYDLIKTLVIQLIHKAIKLRPAESSLYSQSNANDRISSLFSELLERQFPIESPVQRMKLRSPNDFANNLSVHINHLNRALKATMGQTTSQLISSRIMQEARILLRHTNWQIAEIGYCLGFEEPSHFISFFKKTESVTPRLYRTK</sequence>
<dbReference type="InterPro" id="IPR037923">
    <property type="entry name" value="HTH-like"/>
</dbReference>
<evidence type="ECO:0000259" key="4">
    <source>
        <dbReference type="PROSITE" id="PS01124"/>
    </source>
</evidence>
<dbReference type="SUPFAM" id="SSF51215">
    <property type="entry name" value="Regulatory protein AraC"/>
    <property type="match status" value="1"/>
</dbReference>
<evidence type="ECO:0000256" key="2">
    <source>
        <dbReference type="ARBA" id="ARBA00023125"/>
    </source>
</evidence>
<evidence type="ECO:0000256" key="3">
    <source>
        <dbReference type="ARBA" id="ARBA00023163"/>
    </source>
</evidence>
<proteinExistence type="predicted"/>
<evidence type="ECO:0000313" key="5">
    <source>
        <dbReference type="EMBL" id="WOK08778.1"/>
    </source>
</evidence>
<name>A0ABZ0IUQ1_9BACT</name>
<keyword evidence="3" id="KW-0804">Transcription</keyword>
<protein>
    <submittedName>
        <fullName evidence="5">Helix-turn-helix transcriptional regulator</fullName>
    </submittedName>
</protein>
<gene>
    <name evidence="5" type="ORF">RT717_09035</name>
</gene>
<organism evidence="5 6">
    <name type="scientific">Imperialibacter roseus</name>
    <dbReference type="NCBI Taxonomy" id="1324217"/>
    <lineage>
        <taxon>Bacteria</taxon>
        <taxon>Pseudomonadati</taxon>
        <taxon>Bacteroidota</taxon>
        <taxon>Cytophagia</taxon>
        <taxon>Cytophagales</taxon>
        <taxon>Flammeovirgaceae</taxon>
        <taxon>Imperialibacter</taxon>
    </lineage>
</organism>
<feature type="domain" description="HTH araC/xylS-type" evidence="4">
    <location>
        <begin position="189"/>
        <end position="299"/>
    </location>
</feature>
<dbReference type="PANTHER" id="PTHR43280:SF32">
    <property type="entry name" value="TRANSCRIPTIONAL REGULATORY PROTEIN"/>
    <property type="match status" value="1"/>
</dbReference>
<evidence type="ECO:0000313" key="6">
    <source>
        <dbReference type="Proteomes" id="UP001302349"/>
    </source>
</evidence>
<dbReference type="PANTHER" id="PTHR43280">
    <property type="entry name" value="ARAC-FAMILY TRANSCRIPTIONAL REGULATOR"/>
    <property type="match status" value="1"/>
</dbReference>
<dbReference type="RefSeq" id="WP_317491410.1">
    <property type="nucleotide sequence ID" value="NZ_CP136051.1"/>
</dbReference>
<dbReference type="Pfam" id="PF12833">
    <property type="entry name" value="HTH_18"/>
    <property type="match status" value="1"/>
</dbReference>
<evidence type="ECO:0000256" key="1">
    <source>
        <dbReference type="ARBA" id="ARBA00023015"/>
    </source>
</evidence>
<dbReference type="Proteomes" id="UP001302349">
    <property type="component" value="Chromosome"/>
</dbReference>
<dbReference type="SUPFAM" id="SSF46689">
    <property type="entry name" value="Homeodomain-like"/>
    <property type="match status" value="1"/>
</dbReference>
<keyword evidence="1" id="KW-0805">Transcription regulation</keyword>
<dbReference type="Gene3D" id="1.10.10.60">
    <property type="entry name" value="Homeodomain-like"/>
    <property type="match status" value="1"/>
</dbReference>
<keyword evidence="6" id="KW-1185">Reference proteome</keyword>
<dbReference type="PROSITE" id="PS01124">
    <property type="entry name" value="HTH_ARAC_FAMILY_2"/>
    <property type="match status" value="1"/>
</dbReference>
<dbReference type="SMART" id="SM00342">
    <property type="entry name" value="HTH_ARAC"/>
    <property type="match status" value="1"/>
</dbReference>